<dbReference type="Gene3D" id="1.10.10.1400">
    <property type="entry name" value="Terminase, small subunit, N-terminal DNA-binding domain, HTH motif"/>
    <property type="match status" value="1"/>
</dbReference>
<name>A0AA92C871_RHIRH</name>
<dbReference type="InterPro" id="IPR005335">
    <property type="entry name" value="Terminase_ssu"/>
</dbReference>
<dbReference type="Proteomes" id="UP000244335">
    <property type="component" value="Unassembled WGS sequence"/>
</dbReference>
<comment type="caution">
    <text evidence="3">The sequence shown here is derived from an EMBL/GenBank/DDBJ whole genome shotgun (WGS) entry which is preliminary data.</text>
</comment>
<evidence type="ECO:0000313" key="3">
    <source>
        <dbReference type="EMBL" id="PVE57182.1"/>
    </source>
</evidence>
<dbReference type="PANTHER" id="PTHR41328:SF2">
    <property type="entry name" value="TERMINASE SMALL SUBUNIT"/>
    <property type="match status" value="1"/>
</dbReference>
<dbReference type="Pfam" id="PF03592">
    <property type="entry name" value="Terminase_2"/>
    <property type="match status" value="1"/>
</dbReference>
<dbReference type="GO" id="GO:0051276">
    <property type="term" value="P:chromosome organization"/>
    <property type="evidence" value="ECO:0007669"/>
    <property type="project" value="InterPro"/>
</dbReference>
<gene>
    <name evidence="3" type="ORF">DC430_05515</name>
</gene>
<keyword evidence="1" id="KW-1188">Viral release from host cell</keyword>
<dbReference type="RefSeq" id="WP_062439567.1">
    <property type="nucleotide sequence ID" value="NZ_QDFR01000001.1"/>
</dbReference>
<accession>A0AA92C871</accession>
<dbReference type="PANTHER" id="PTHR41328">
    <property type="entry name" value="TERMINASE SMALL SUBUNIT-RELATED"/>
    <property type="match status" value="1"/>
</dbReference>
<dbReference type="EMBL" id="QDFR01000001">
    <property type="protein sequence ID" value="PVE57182.1"/>
    <property type="molecule type" value="Genomic_DNA"/>
</dbReference>
<dbReference type="InterPro" id="IPR052404">
    <property type="entry name" value="SPP1-like_terminase"/>
</dbReference>
<proteinExistence type="predicted"/>
<protein>
    <submittedName>
        <fullName evidence="3">Terminase small subunit</fullName>
    </submittedName>
</protein>
<reference evidence="3 4" key="1">
    <citation type="submission" date="2018-04" db="EMBL/GenBank/DDBJ databases">
        <authorList>
            <person name="Hagen T."/>
        </authorList>
    </citation>
    <scope>NUCLEOTIDE SEQUENCE [LARGE SCALE GENOMIC DNA]</scope>
    <source>
        <strain evidence="3 4">TPD7009</strain>
    </source>
</reference>
<evidence type="ECO:0000313" key="4">
    <source>
        <dbReference type="Proteomes" id="UP000244335"/>
    </source>
</evidence>
<organism evidence="3 4">
    <name type="scientific">Rhizobium rhizogenes</name>
    <name type="common">Agrobacterium rhizogenes</name>
    <dbReference type="NCBI Taxonomy" id="359"/>
    <lineage>
        <taxon>Bacteria</taxon>
        <taxon>Pseudomonadati</taxon>
        <taxon>Pseudomonadota</taxon>
        <taxon>Alphaproteobacteria</taxon>
        <taxon>Hyphomicrobiales</taxon>
        <taxon>Rhizobiaceae</taxon>
        <taxon>Rhizobium/Agrobacterium group</taxon>
        <taxon>Rhizobium</taxon>
    </lineage>
</organism>
<sequence>MTSPRPLSARQQAFVEEYLVDLNAPQAAMRAGYSRSYPVQIAWKLMRNTAVRDAIDTAKEQRSKRTQIHADWLLSRLAEEALADIADLYDENGGLKPVDQWPLIWRQGLVAAVEVKELFEGRGESREAIGRVSQVKLSDRIKRLELIGKHIDVQAFREKVEVEVSGSLAERLARAKARVLD</sequence>
<evidence type="ECO:0000256" key="2">
    <source>
        <dbReference type="ARBA" id="ARBA00023219"/>
    </source>
</evidence>
<dbReference type="AlphaFoldDB" id="A0AA92C871"/>
<keyword evidence="2" id="KW-0231">Viral genome packaging</keyword>
<dbReference type="InterPro" id="IPR038713">
    <property type="entry name" value="Terminase_Gp1_N_sf"/>
</dbReference>
<evidence type="ECO:0000256" key="1">
    <source>
        <dbReference type="ARBA" id="ARBA00022612"/>
    </source>
</evidence>